<keyword evidence="6" id="KW-0342">GTP-binding</keyword>
<organism evidence="10 11">
    <name type="scientific">Verticillium nonalfalfae</name>
    <dbReference type="NCBI Taxonomy" id="1051616"/>
    <lineage>
        <taxon>Eukaryota</taxon>
        <taxon>Fungi</taxon>
        <taxon>Dikarya</taxon>
        <taxon>Ascomycota</taxon>
        <taxon>Pezizomycotina</taxon>
        <taxon>Sordariomycetes</taxon>
        <taxon>Hypocreomycetidae</taxon>
        <taxon>Glomerellales</taxon>
        <taxon>Plectosphaerellaceae</taxon>
        <taxon>Verticillium</taxon>
    </lineage>
</organism>
<dbReference type="Pfam" id="PF08701">
    <property type="entry name" value="GN3L_Grn1"/>
    <property type="match status" value="1"/>
</dbReference>
<dbReference type="GO" id="GO:0005730">
    <property type="term" value="C:nucleolus"/>
    <property type="evidence" value="ECO:0007669"/>
    <property type="project" value="TreeGrafter"/>
</dbReference>
<keyword evidence="2" id="KW-0813">Transport</keyword>
<dbReference type="Proteomes" id="UP000267145">
    <property type="component" value="Unassembled WGS sequence"/>
</dbReference>
<feature type="region of interest" description="Disordered" evidence="8">
    <location>
        <begin position="143"/>
        <end position="170"/>
    </location>
</feature>
<dbReference type="AlphaFoldDB" id="A0A3M9XVR1"/>
<dbReference type="InterPro" id="IPR014813">
    <property type="entry name" value="Gnl3_N_dom"/>
</dbReference>
<dbReference type="SUPFAM" id="SSF52540">
    <property type="entry name" value="P-loop containing nucleoside triphosphate hydrolases"/>
    <property type="match status" value="1"/>
</dbReference>
<dbReference type="Gene3D" id="1.10.1580.10">
    <property type="match status" value="1"/>
</dbReference>
<reference evidence="10 11" key="1">
    <citation type="submission" date="2018-10" db="EMBL/GenBank/DDBJ databases">
        <title>Genome sequence of Verticillium nonalfalfae VnAa140.</title>
        <authorList>
            <person name="Stajich J.E."/>
            <person name="Kasson M.T."/>
        </authorList>
    </citation>
    <scope>NUCLEOTIDE SEQUENCE [LARGE SCALE GENOMIC DNA]</scope>
    <source>
        <strain evidence="10 11">VnAa140</strain>
    </source>
</reference>
<dbReference type="EMBL" id="RBVV01000210">
    <property type="protein sequence ID" value="RNJ52363.1"/>
    <property type="molecule type" value="Genomic_DNA"/>
</dbReference>
<dbReference type="PRINTS" id="PR00326">
    <property type="entry name" value="GTP1OBG"/>
</dbReference>
<keyword evidence="4" id="KW-0547">Nucleotide-binding</keyword>
<gene>
    <name evidence="10" type="primary">GNL3</name>
    <name evidence="10" type="ORF">D7B24_003837</name>
</gene>
<feature type="compositionally biased region" description="Basic residues" evidence="8">
    <location>
        <begin position="7"/>
        <end position="40"/>
    </location>
</feature>
<protein>
    <submittedName>
        <fullName evidence="10">Guanine nucleotide-binding protein-like 3</fullName>
    </submittedName>
</protein>
<evidence type="ECO:0000256" key="3">
    <source>
        <dbReference type="ARBA" id="ARBA00022517"/>
    </source>
</evidence>
<dbReference type="InterPro" id="IPR023179">
    <property type="entry name" value="GTP-bd_ortho_bundle_sf"/>
</dbReference>
<dbReference type="Pfam" id="PF01926">
    <property type="entry name" value="MMR_HSR1"/>
    <property type="match status" value="1"/>
</dbReference>
<dbReference type="PANTHER" id="PTHR11089:SF30">
    <property type="entry name" value="GUANINE NUCLEOTIDE-BINDING PROTEIN-LIKE 3 HOMOLOG"/>
    <property type="match status" value="1"/>
</dbReference>
<keyword evidence="7" id="KW-0539">Nucleus</keyword>
<dbReference type="PROSITE" id="PS51721">
    <property type="entry name" value="G_CP"/>
    <property type="match status" value="1"/>
</dbReference>
<name>A0A3M9XVR1_9PEZI</name>
<dbReference type="PANTHER" id="PTHR11089">
    <property type="entry name" value="GTP-BINDING PROTEIN-RELATED"/>
    <property type="match status" value="1"/>
</dbReference>
<dbReference type="FunFam" id="3.40.50.300:FF:000844">
    <property type="entry name" value="Nuclear GTP-binding protein NUG1"/>
    <property type="match status" value="1"/>
</dbReference>
<keyword evidence="3" id="KW-0690">Ribosome biogenesis</keyword>
<dbReference type="STRING" id="1051616.A0A3M9XVR1"/>
<evidence type="ECO:0000313" key="11">
    <source>
        <dbReference type="Proteomes" id="UP000267145"/>
    </source>
</evidence>
<feature type="compositionally biased region" description="Acidic residues" evidence="8">
    <location>
        <begin position="148"/>
        <end position="162"/>
    </location>
</feature>
<evidence type="ECO:0000313" key="10">
    <source>
        <dbReference type="EMBL" id="RNJ52363.1"/>
    </source>
</evidence>
<dbReference type="InterPro" id="IPR006073">
    <property type="entry name" value="GTP-bd"/>
</dbReference>
<dbReference type="GO" id="GO:0006364">
    <property type="term" value="P:rRNA processing"/>
    <property type="evidence" value="ECO:0007669"/>
    <property type="project" value="UniProtKB-ARBA"/>
</dbReference>
<dbReference type="InterPro" id="IPR050755">
    <property type="entry name" value="TRAFAC_YlqF/YawG_RiboMat"/>
</dbReference>
<proteinExistence type="predicted"/>
<sequence length="545" mass="59165">MANAINKPKRPNSKRQPVRLRHKIQKASAAKQRKEKKLGKKNPEWRSKLKKDPGIPNLYPFKEKVLEEIEETRMRKKEEQLKRREMAKAAKSGVLGQDGIDAANMPVDVEDGDVDGMNVDGDGELDESNPMAALLATARKAAEKYEGGDMDEDEDDDDDEEDTRNVVDPTFKNATSRKAYDKIFKQVVEQADVILYVLDARDPEGTRSRDVERAVMAAAAGGKRLILVINKIDLIPAKTLKAWLTHLRRFFPTMPLRASNPAPNAHTFNHKELTGQKTASDLLRALKSYAAAKNLKRAVSVGVIGYPNVGKSSVINALLGRYSSGNRSACPAGAEAGVTKSIRNVKIDSKLTLLDSPGIVFPSASTSTTGGLVSLKNAAEAFAHLVLLNAVPPRQIEDPVPAVTLLLKRLSSSDDLMQKLTDVYSLPALLRTGGDPTTDFLVQVARKRGRLGPGGVPNLHSAAMTVVTDWRDGRIQGWTEPPVLAVADANAPVDADAVVADDMAAPDQKTVVTEWAKEFKIEGLWGDDGADDEVDGAEFAGFIGV</sequence>
<keyword evidence="5" id="KW-0653">Protein transport</keyword>
<dbReference type="Gene3D" id="3.40.50.300">
    <property type="entry name" value="P-loop containing nucleotide triphosphate hydrolases"/>
    <property type="match status" value="1"/>
</dbReference>
<evidence type="ECO:0000256" key="1">
    <source>
        <dbReference type="ARBA" id="ARBA00004123"/>
    </source>
</evidence>
<comment type="caution">
    <text evidence="10">The sequence shown here is derived from an EMBL/GenBank/DDBJ whole genome shotgun (WGS) entry which is preliminary data.</text>
</comment>
<dbReference type="GO" id="GO:0030684">
    <property type="term" value="C:preribosome"/>
    <property type="evidence" value="ECO:0007669"/>
    <property type="project" value="UniProtKB-ARBA"/>
</dbReference>
<comment type="subcellular location">
    <subcellularLocation>
        <location evidence="1">Nucleus</location>
    </subcellularLocation>
</comment>
<evidence type="ECO:0000256" key="7">
    <source>
        <dbReference type="ARBA" id="ARBA00023242"/>
    </source>
</evidence>
<dbReference type="GO" id="GO:0005525">
    <property type="term" value="F:GTP binding"/>
    <property type="evidence" value="ECO:0007669"/>
    <property type="project" value="UniProtKB-KW"/>
</dbReference>
<dbReference type="InterPro" id="IPR030378">
    <property type="entry name" value="G_CP_dom"/>
</dbReference>
<dbReference type="RefSeq" id="XP_028490521.1">
    <property type="nucleotide sequence ID" value="XM_028638023.1"/>
</dbReference>
<evidence type="ECO:0000256" key="5">
    <source>
        <dbReference type="ARBA" id="ARBA00022927"/>
    </source>
</evidence>
<dbReference type="CDD" id="cd04178">
    <property type="entry name" value="Nucleostemin_like"/>
    <property type="match status" value="1"/>
</dbReference>
<feature type="domain" description="CP-type G" evidence="9">
    <location>
        <begin position="181"/>
        <end position="362"/>
    </location>
</feature>
<evidence type="ECO:0000256" key="6">
    <source>
        <dbReference type="ARBA" id="ARBA00023134"/>
    </source>
</evidence>
<feature type="region of interest" description="Disordered" evidence="8">
    <location>
        <begin position="1"/>
        <end position="58"/>
    </location>
</feature>
<dbReference type="GeneID" id="39607526"/>
<evidence type="ECO:0000256" key="2">
    <source>
        <dbReference type="ARBA" id="ARBA00022448"/>
    </source>
</evidence>
<evidence type="ECO:0000256" key="8">
    <source>
        <dbReference type="SAM" id="MobiDB-lite"/>
    </source>
</evidence>
<accession>A0A3M9XVR1</accession>
<feature type="compositionally biased region" description="Basic and acidic residues" evidence="8">
    <location>
        <begin position="41"/>
        <end position="53"/>
    </location>
</feature>
<evidence type="ECO:0000259" key="9">
    <source>
        <dbReference type="PROSITE" id="PS51721"/>
    </source>
</evidence>
<dbReference type="GO" id="GO:0042273">
    <property type="term" value="P:ribosomal large subunit biogenesis"/>
    <property type="evidence" value="ECO:0007669"/>
    <property type="project" value="UniProtKB-ARBA"/>
</dbReference>
<dbReference type="InterPro" id="IPR027417">
    <property type="entry name" value="P-loop_NTPase"/>
</dbReference>
<evidence type="ECO:0000256" key="4">
    <source>
        <dbReference type="ARBA" id="ARBA00022741"/>
    </source>
</evidence>
<keyword evidence="11" id="KW-1185">Reference proteome</keyword>
<dbReference type="FunFam" id="1.10.1580.10:FF:000006">
    <property type="entry name" value="Nuclear GTP-binding protein NUG1"/>
    <property type="match status" value="1"/>
</dbReference>
<dbReference type="GO" id="GO:0015031">
    <property type="term" value="P:protein transport"/>
    <property type="evidence" value="ECO:0007669"/>
    <property type="project" value="UniProtKB-KW"/>
</dbReference>